<dbReference type="GO" id="GO:0005634">
    <property type="term" value="C:nucleus"/>
    <property type="evidence" value="ECO:0007669"/>
    <property type="project" value="UniProtKB-SubCell"/>
</dbReference>
<feature type="compositionally biased region" description="Low complexity" evidence="4">
    <location>
        <begin position="169"/>
        <end position="185"/>
    </location>
</feature>
<keyword evidence="2" id="KW-0677">Repeat</keyword>
<dbReference type="InterPro" id="IPR017930">
    <property type="entry name" value="Myb_dom"/>
</dbReference>
<organism evidence="7 8">
    <name type="scientific">Hermetia illucens</name>
    <name type="common">Black soldier fly</name>
    <dbReference type="NCBI Taxonomy" id="343691"/>
    <lineage>
        <taxon>Eukaryota</taxon>
        <taxon>Metazoa</taxon>
        <taxon>Ecdysozoa</taxon>
        <taxon>Arthropoda</taxon>
        <taxon>Hexapoda</taxon>
        <taxon>Insecta</taxon>
        <taxon>Pterygota</taxon>
        <taxon>Neoptera</taxon>
        <taxon>Endopterygota</taxon>
        <taxon>Diptera</taxon>
        <taxon>Brachycera</taxon>
        <taxon>Stratiomyomorpha</taxon>
        <taxon>Stratiomyidae</taxon>
        <taxon>Hermetiinae</taxon>
        <taxon>Hermetia</taxon>
    </lineage>
</organism>
<protein>
    <submittedName>
        <fullName evidence="7">Uncharacterized protein</fullName>
    </submittedName>
</protein>
<dbReference type="Gene3D" id="1.10.10.60">
    <property type="entry name" value="Homeodomain-like"/>
    <property type="match status" value="2"/>
</dbReference>
<dbReference type="InterPro" id="IPR001005">
    <property type="entry name" value="SANT/Myb"/>
</dbReference>
<accession>A0A7R8UBK6</accession>
<dbReference type="SMART" id="SM00717">
    <property type="entry name" value="SANT"/>
    <property type="match status" value="1"/>
</dbReference>
<dbReference type="InterPro" id="IPR015395">
    <property type="entry name" value="C-myb_C"/>
</dbReference>
<dbReference type="PANTHER" id="PTHR45614:SF25">
    <property type="entry name" value="MYB PROTEIN"/>
    <property type="match status" value="1"/>
</dbReference>
<evidence type="ECO:0000256" key="3">
    <source>
        <dbReference type="ARBA" id="ARBA00023125"/>
    </source>
</evidence>
<evidence type="ECO:0000259" key="5">
    <source>
        <dbReference type="PROSITE" id="PS50090"/>
    </source>
</evidence>
<dbReference type="EMBL" id="LR899009">
    <property type="protein sequence ID" value="CAD7077708.1"/>
    <property type="molecule type" value="Genomic_DNA"/>
</dbReference>
<feature type="region of interest" description="Disordered" evidence="4">
    <location>
        <begin position="167"/>
        <end position="214"/>
    </location>
</feature>
<keyword evidence="3" id="KW-0238">DNA-binding</keyword>
<keyword evidence="8" id="KW-1185">Reference proteome</keyword>
<dbReference type="AlphaFoldDB" id="A0A7R8UBK6"/>
<proteinExistence type="predicted"/>
<dbReference type="PROSITE" id="PS50090">
    <property type="entry name" value="MYB_LIKE"/>
    <property type="match status" value="1"/>
</dbReference>
<evidence type="ECO:0000313" key="8">
    <source>
        <dbReference type="Proteomes" id="UP000594454"/>
    </source>
</evidence>
<dbReference type="GO" id="GO:0000278">
    <property type="term" value="P:mitotic cell cycle"/>
    <property type="evidence" value="ECO:0007669"/>
    <property type="project" value="TreeGrafter"/>
</dbReference>
<dbReference type="CDD" id="cd00167">
    <property type="entry name" value="SANT"/>
    <property type="match status" value="1"/>
</dbReference>
<dbReference type="GO" id="GO:0000981">
    <property type="term" value="F:DNA-binding transcription factor activity, RNA polymerase II-specific"/>
    <property type="evidence" value="ECO:0007669"/>
    <property type="project" value="TreeGrafter"/>
</dbReference>
<evidence type="ECO:0000256" key="4">
    <source>
        <dbReference type="SAM" id="MobiDB-lite"/>
    </source>
</evidence>
<comment type="subcellular location">
    <subcellularLocation>
        <location evidence="1">Nucleus</location>
    </subcellularLocation>
</comment>
<dbReference type="Proteomes" id="UP000594454">
    <property type="component" value="Chromosome 1"/>
</dbReference>
<gene>
    <name evidence="7" type="ORF">HERILL_LOCUS1030</name>
</gene>
<sequence>MVEIGGRCFEIPRSTIRRTMGYDFKIFKRAVRYAMPTTLGKSCQSRAYKRTLDKGGRRKSRIGKQCRERWHNHLNPNIKKTAWTEEEDKIIYQAHQQWGNQWAKIAKLLPGRTDNAIKNHWNSTMRRKYEYFDSRKPKSGKRSLTDLSEPRINLKTLMKNSGVQGATQSLIDNSDNSNSSNVVLSSEREHDPSPLTVTAKGEANRSYTSQKGSDVRLLKRKMPNILKKGRKTYELSEMQTANETILSHSTIHEGIVESSGDLDPLKSPLVTPIKPLPFSPSQFFNSPSLNISFDINIPASTPVRRQPEKDGDSYPTEPIIQINVDGGDERGHNRISGRREIESHYITETPSKKMLLGPRTPTPFKDALAELRKRHGRRYIPPSPSRLVEDIAEIMHDEELQDMTGDSVYETDTSAMIGRKAPIRSTRDFKENLQPPKKARKSLVNSWENEVLPNQSEVLPYETETPSKFLNSDSGVVFSPPSIMKDTLGDSGLLLESDATVVNTPKKKVQKQILDAKWEKVVCGKTKDQQYMTQQAHMCLKKISFQPRSLNFYKN</sequence>
<evidence type="ECO:0000313" key="7">
    <source>
        <dbReference type="EMBL" id="CAD7077708.1"/>
    </source>
</evidence>
<dbReference type="Pfam" id="PF00249">
    <property type="entry name" value="Myb_DNA-binding"/>
    <property type="match status" value="1"/>
</dbReference>
<evidence type="ECO:0000256" key="1">
    <source>
        <dbReference type="ARBA" id="ARBA00004123"/>
    </source>
</evidence>
<feature type="domain" description="HTH myb-type" evidence="6">
    <location>
        <begin position="75"/>
        <end position="129"/>
    </location>
</feature>
<dbReference type="SUPFAM" id="SSF46689">
    <property type="entry name" value="Homeodomain-like"/>
    <property type="match status" value="1"/>
</dbReference>
<dbReference type="OrthoDB" id="2143914at2759"/>
<dbReference type="InterPro" id="IPR009057">
    <property type="entry name" value="Homeodomain-like_sf"/>
</dbReference>
<dbReference type="PROSITE" id="PS51294">
    <property type="entry name" value="HTH_MYB"/>
    <property type="match status" value="1"/>
</dbReference>
<feature type="domain" description="Myb-like" evidence="5">
    <location>
        <begin position="75"/>
        <end position="125"/>
    </location>
</feature>
<reference evidence="7 8" key="1">
    <citation type="submission" date="2020-11" db="EMBL/GenBank/DDBJ databases">
        <authorList>
            <person name="Wallbank WR R."/>
            <person name="Pardo Diaz C."/>
            <person name="Kozak K."/>
            <person name="Martin S."/>
            <person name="Jiggins C."/>
            <person name="Moest M."/>
            <person name="Warren A I."/>
            <person name="Generalovic N T."/>
            <person name="Byers J.R.P. K."/>
            <person name="Montejo-Kovacevich G."/>
            <person name="Yen C E."/>
        </authorList>
    </citation>
    <scope>NUCLEOTIDE SEQUENCE [LARGE SCALE GENOMIC DNA]</scope>
</reference>
<name>A0A7R8UBK6_HERIL</name>
<dbReference type="Pfam" id="PF09316">
    <property type="entry name" value="Cmyb_C"/>
    <property type="match status" value="1"/>
</dbReference>
<dbReference type="InParanoid" id="A0A7R8UBK6"/>
<dbReference type="GO" id="GO:0045944">
    <property type="term" value="P:positive regulation of transcription by RNA polymerase II"/>
    <property type="evidence" value="ECO:0007669"/>
    <property type="project" value="TreeGrafter"/>
</dbReference>
<evidence type="ECO:0000256" key="2">
    <source>
        <dbReference type="ARBA" id="ARBA00022737"/>
    </source>
</evidence>
<evidence type="ECO:0000259" key="6">
    <source>
        <dbReference type="PROSITE" id="PS51294"/>
    </source>
</evidence>
<dbReference type="InterPro" id="IPR050560">
    <property type="entry name" value="MYB_TF"/>
</dbReference>
<dbReference type="GO" id="GO:0000978">
    <property type="term" value="F:RNA polymerase II cis-regulatory region sequence-specific DNA binding"/>
    <property type="evidence" value="ECO:0007669"/>
    <property type="project" value="TreeGrafter"/>
</dbReference>
<dbReference type="PANTHER" id="PTHR45614">
    <property type="entry name" value="MYB PROTEIN-RELATED"/>
    <property type="match status" value="1"/>
</dbReference>
<dbReference type="FunCoup" id="A0A7R8UBK6">
    <property type="interactions" value="917"/>
</dbReference>